<gene>
    <name evidence="5" type="ORF">HH215_05740</name>
</gene>
<protein>
    <submittedName>
        <fullName evidence="5">AraC family transcriptional regulator</fullName>
    </submittedName>
</protein>
<dbReference type="AlphaFoldDB" id="A0A7Z2ZKF7"/>
<dbReference type="InterPro" id="IPR014710">
    <property type="entry name" value="RmlC-like_jellyroll"/>
</dbReference>
<dbReference type="Pfam" id="PF12833">
    <property type="entry name" value="HTH_18"/>
    <property type="match status" value="1"/>
</dbReference>
<dbReference type="SMART" id="SM00342">
    <property type="entry name" value="HTH_ARAC"/>
    <property type="match status" value="1"/>
</dbReference>
<dbReference type="InterPro" id="IPR037923">
    <property type="entry name" value="HTH-like"/>
</dbReference>
<dbReference type="PROSITE" id="PS00041">
    <property type="entry name" value="HTH_ARAC_FAMILY_1"/>
    <property type="match status" value="1"/>
</dbReference>
<dbReference type="Gene3D" id="1.10.10.60">
    <property type="entry name" value="Homeodomain-like"/>
    <property type="match status" value="2"/>
</dbReference>
<evidence type="ECO:0000256" key="3">
    <source>
        <dbReference type="ARBA" id="ARBA00023163"/>
    </source>
</evidence>
<reference evidence="5 6" key="1">
    <citation type="submission" date="2020-04" db="EMBL/GenBank/DDBJ databases">
        <title>Genome sequencing of novel species.</title>
        <authorList>
            <person name="Heo J."/>
            <person name="Kim S.-J."/>
            <person name="Kim J.-S."/>
            <person name="Hong S.-B."/>
            <person name="Kwon S.-W."/>
        </authorList>
    </citation>
    <scope>NUCLEOTIDE SEQUENCE [LARGE SCALE GENOMIC DNA]</scope>
    <source>
        <strain evidence="5 6">MFER-1</strain>
    </source>
</reference>
<keyword evidence="3" id="KW-0804">Transcription</keyword>
<keyword evidence="1" id="KW-0805">Transcription regulation</keyword>
<dbReference type="InterPro" id="IPR009057">
    <property type="entry name" value="Homeodomain-like_sf"/>
</dbReference>
<dbReference type="PANTHER" id="PTHR43280:SF2">
    <property type="entry name" value="HTH-TYPE TRANSCRIPTIONAL REGULATOR EXSA"/>
    <property type="match status" value="1"/>
</dbReference>
<dbReference type="KEGG" id="cheb:HH215_05740"/>
<evidence type="ECO:0000256" key="2">
    <source>
        <dbReference type="ARBA" id="ARBA00023125"/>
    </source>
</evidence>
<evidence type="ECO:0000313" key="6">
    <source>
        <dbReference type="Proteomes" id="UP000502248"/>
    </source>
</evidence>
<name>A0A7Z2ZKF7_9BACL</name>
<accession>A0A7Z2ZKF7</accession>
<dbReference type="RefSeq" id="WP_169279025.1">
    <property type="nucleotide sequence ID" value="NZ_CP051680.1"/>
</dbReference>
<dbReference type="GO" id="GO:0003700">
    <property type="term" value="F:DNA-binding transcription factor activity"/>
    <property type="evidence" value="ECO:0007669"/>
    <property type="project" value="InterPro"/>
</dbReference>
<evidence type="ECO:0000256" key="1">
    <source>
        <dbReference type="ARBA" id="ARBA00023015"/>
    </source>
</evidence>
<dbReference type="SUPFAM" id="SSF46689">
    <property type="entry name" value="Homeodomain-like"/>
    <property type="match status" value="1"/>
</dbReference>
<dbReference type="PROSITE" id="PS01124">
    <property type="entry name" value="HTH_ARAC_FAMILY_2"/>
    <property type="match status" value="1"/>
</dbReference>
<keyword evidence="6" id="KW-1185">Reference proteome</keyword>
<dbReference type="Proteomes" id="UP000502248">
    <property type="component" value="Chromosome"/>
</dbReference>
<evidence type="ECO:0000259" key="4">
    <source>
        <dbReference type="PROSITE" id="PS01124"/>
    </source>
</evidence>
<dbReference type="EMBL" id="CP051680">
    <property type="protein sequence ID" value="QJD82729.1"/>
    <property type="molecule type" value="Genomic_DNA"/>
</dbReference>
<proteinExistence type="predicted"/>
<sequence>MKQYYELPAELIHVHEWTPSQQIEPFHWHSNLEIGYCISGKGWFYFGSKTYEVQAGDIFIVNNMEPHIAQSSAEDPSRYLFLYFDPSLVEDGEKELLAPFVYQPQKFQNKIPAGTDGTKEIGALMRSIQKELELRKAAYRSMARSDLLKICILLLRHYGNETSSKKFNQAFNLYLKLQPALAFVKQNFRENIELADVANHVNLSVSRTGHLFKDALGKGYKEFLQTLRINEAKKLLLKTEMPVTDICLQCGFQSLTPFYRSFKLMVGLSPHEYRNQKSILSLLDDEYE</sequence>
<dbReference type="GO" id="GO:0043565">
    <property type="term" value="F:sequence-specific DNA binding"/>
    <property type="evidence" value="ECO:0007669"/>
    <property type="project" value="InterPro"/>
</dbReference>
<organism evidence="5 6">
    <name type="scientific">Cohnella herbarum</name>
    <dbReference type="NCBI Taxonomy" id="2728023"/>
    <lineage>
        <taxon>Bacteria</taxon>
        <taxon>Bacillati</taxon>
        <taxon>Bacillota</taxon>
        <taxon>Bacilli</taxon>
        <taxon>Bacillales</taxon>
        <taxon>Paenibacillaceae</taxon>
        <taxon>Cohnella</taxon>
    </lineage>
</organism>
<dbReference type="Pfam" id="PF02311">
    <property type="entry name" value="AraC_binding"/>
    <property type="match status" value="1"/>
</dbReference>
<dbReference type="InterPro" id="IPR018062">
    <property type="entry name" value="HTH_AraC-typ_CS"/>
</dbReference>
<dbReference type="PRINTS" id="PR00032">
    <property type="entry name" value="HTHARAC"/>
</dbReference>
<keyword evidence="2" id="KW-0238">DNA-binding</keyword>
<evidence type="ECO:0000313" key="5">
    <source>
        <dbReference type="EMBL" id="QJD82729.1"/>
    </source>
</evidence>
<dbReference type="InterPro" id="IPR018060">
    <property type="entry name" value="HTH_AraC"/>
</dbReference>
<dbReference type="Gene3D" id="2.60.120.10">
    <property type="entry name" value="Jelly Rolls"/>
    <property type="match status" value="1"/>
</dbReference>
<dbReference type="PANTHER" id="PTHR43280">
    <property type="entry name" value="ARAC-FAMILY TRANSCRIPTIONAL REGULATOR"/>
    <property type="match status" value="1"/>
</dbReference>
<dbReference type="SUPFAM" id="SSF51215">
    <property type="entry name" value="Regulatory protein AraC"/>
    <property type="match status" value="1"/>
</dbReference>
<dbReference type="InterPro" id="IPR003313">
    <property type="entry name" value="AraC-bd"/>
</dbReference>
<feature type="domain" description="HTH araC/xylS-type" evidence="4">
    <location>
        <begin position="178"/>
        <end position="276"/>
    </location>
</feature>
<dbReference type="InterPro" id="IPR020449">
    <property type="entry name" value="Tscrpt_reg_AraC-type_HTH"/>
</dbReference>